<comment type="caution">
    <text evidence="2">The sequence shown here is derived from an EMBL/GenBank/DDBJ whole genome shotgun (WGS) entry which is preliminary data.</text>
</comment>
<feature type="non-terminal residue" evidence="2">
    <location>
        <position position="148"/>
    </location>
</feature>
<evidence type="ECO:0000256" key="1">
    <source>
        <dbReference type="SAM" id="MobiDB-lite"/>
    </source>
</evidence>
<proteinExistence type="predicted"/>
<evidence type="ECO:0000313" key="2">
    <source>
        <dbReference type="EMBL" id="GMT02295.1"/>
    </source>
</evidence>
<feature type="non-terminal residue" evidence="2">
    <location>
        <position position="1"/>
    </location>
</feature>
<dbReference type="EMBL" id="BTSX01000005">
    <property type="protein sequence ID" value="GMT02295.1"/>
    <property type="molecule type" value="Genomic_DNA"/>
</dbReference>
<evidence type="ECO:0000313" key="3">
    <source>
        <dbReference type="Proteomes" id="UP001432027"/>
    </source>
</evidence>
<feature type="region of interest" description="Disordered" evidence="1">
    <location>
        <begin position="66"/>
        <end position="112"/>
    </location>
</feature>
<dbReference type="Proteomes" id="UP001432027">
    <property type="component" value="Unassembled WGS sequence"/>
</dbReference>
<gene>
    <name evidence="2" type="ORF">PENTCL1PPCAC_24469</name>
</gene>
<feature type="compositionally biased region" description="Low complexity" evidence="1">
    <location>
        <begin position="67"/>
        <end position="78"/>
    </location>
</feature>
<feature type="compositionally biased region" description="Basic and acidic residues" evidence="1">
    <location>
        <begin position="136"/>
        <end position="148"/>
    </location>
</feature>
<organism evidence="2 3">
    <name type="scientific">Pristionchus entomophagus</name>
    <dbReference type="NCBI Taxonomy" id="358040"/>
    <lineage>
        <taxon>Eukaryota</taxon>
        <taxon>Metazoa</taxon>
        <taxon>Ecdysozoa</taxon>
        <taxon>Nematoda</taxon>
        <taxon>Chromadorea</taxon>
        <taxon>Rhabditida</taxon>
        <taxon>Rhabditina</taxon>
        <taxon>Diplogasteromorpha</taxon>
        <taxon>Diplogasteroidea</taxon>
        <taxon>Neodiplogasteridae</taxon>
        <taxon>Pristionchus</taxon>
    </lineage>
</organism>
<accession>A0AAV5U7X7</accession>
<dbReference type="AlphaFoldDB" id="A0AAV5U7X7"/>
<reference evidence="2" key="1">
    <citation type="submission" date="2023-10" db="EMBL/GenBank/DDBJ databases">
        <title>Genome assembly of Pristionchus species.</title>
        <authorList>
            <person name="Yoshida K."/>
            <person name="Sommer R.J."/>
        </authorList>
    </citation>
    <scope>NUCLEOTIDE SEQUENCE</scope>
    <source>
        <strain evidence="2">RS0144</strain>
    </source>
</reference>
<protein>
    <submittedName>
        <fullName evidence="2">Uncharacterized protein</fullName>
    </submittedName>
</protein>
<name>A0AAV5U7X7_9BILA</name>
<feature type="region of interest" description="Disordered" evidence="1">
    <location>
        <begin position="125"/>
        <end position="148"/>
    </location>
</feature>
<feature type="compositionally biased region" description="Basic and acidic residues" evidence="1">
    <location>
        <begin position="97"/>
        <end position="111"/>
    </location>
</feature>
<keyword evidence="3" id="KW-1185">Reference proteome</keyword>
<sequence>AHCPENHIQCFLKINYHYYCDLESRYYQSSSTISRSFSLFPSSSSISITSLYAPSVGFSPILKSWLSSPSSSSSSSSSLMFINERRGGPPVSSRARTMREMSPEESRDAHPSRVNRLCCVCSKKCSPATDPTECWESERTPRAEARDL</sequence>